<dbReference type="AlphaFoldDB" id="A0A6P5KBL3"/>
<dbReference type="Proteomes" id="UP000515140">
    <property type="component" value="Unplaced"/>
</dbReference>
<evidence type="ECO:0000313" key="2">
    <source>
        <dbReference type="RefSeq" id="XP_020842890.1"/>
    </source>
</evidence>
<gene>
    <name evidence="2" type="primary">LOC110209053</name>
</gene>
<name>A0A6P5KBL3_PHACI</name>
<accession>A0A6P5KBL3</accession>
<proteinExistence type="predicted"/>
<evidence type="ECO:0000313" key="1">
    <source>
        <dbReference type="Proteomes" id="UP000515140"/>
    </source>
</evidence>
<reference evidence="2" key="1">
    <citation type="submission" date="2025-08" db="UniProtKB">
        <authorList>
            <consortium name="RefSeq"/>
        </authorList>
    </citation>
    <scope>IDENTIFICATION</scope>
    <source>
        <tissue evidence="2">Spleen</tissue>
    </source>
</reference>
<dbReference type="GeneID" id="110209053"/>
<sequence length="82" mass="8893">MKKNLYQTMEPGAGMLRPEPALCARPPPYCPLAVCKGFDAPPRPVLPRAYNCCGGTPGFKGFPWCDSRHMFTVVPGGRAPLT</sequence>
<dbReference type="RefSeq" id="XP_020842890.1">
    <property type="nucleotide sequence ID" value="XM_020987231.1"/>
</dbReference>
<organism evidence="1 2">
    <name type="scientific">Phascolarctos cinereus</name>
    <name type="common">Koala</name>
    <dbReference type="NCBI Taxonomy" id="38626"/>
    <lineage>
        <taxon>Eukaryota</taxon>
        <taxon>Metazoa</taxon>
        <taxon>Chordata</taxon>
        <taxon>Craniata</taxon>
        <taxon>Vertebrata</taxon>
        <taxon>Euteleostomi</taxon>
        <taxon>Mammalia</taxon>
        <taxon>Metatheria</taxon>
        <taxon>Diprotodontia</taxon>
        <taxon>Phascolarctidae</taxon>
        <taxon>Phascolarctos</taxon>
    </lineage>
</organism>
<protein>
    <submittedName>
        <fullName evidence="2">Uncharacterized protein LOC110209053 isoform X3</fullName>
    </submittedName>
</protein>
<keyword evidence="1" id="KW-1185">Reference proteome</keyword>